<dbReference type="SUPFAM" id="SSF52540">
    <property type="entry name" value="P-loop containing nucleoside triphosphate hydrolases"/>
    <property type="match status" value="1"/>
</dbReference>
<dbReference type="GO" id="GO:0003677">
    <property type="term" value="F:DNA binding"/>
    <property type="evidence" value="ECO:0007669"/>
    <property type="project" value="UniProtKB-KW"/>
</dbReference>
<dbReference type="GO" id="GO:0009307">
    <property type="term" value="P:DNA restriction-modification system"/>
    <property type="evidence" value="ECO:0007669"/>
    <property type="project" value="UniProtKB-KW"/>
</dbReference>
<dbReference type="eggNOG" id="COG4096">
    <property type="taxonomic scope" value="Bacteria"/>
</dbReference>
<dbReference type="InterPro" id="IPR001650">
    <property type="entry name" value="Helicase_C-like"/>
</dbReference>
<dbReference type="Pfam" id="PF08463">
    <property type="entry name" value="EcoEI_R_C"/>
    <property type="match status" value="1"/>
</dbReference>
<keyword evidence="3" id="KW-1185">Reference proteome</keyword>
<dbReference type="PROSITE" id="PS51192">
    <property type="entry name" value="HELICASE_ATP_BIND_1"/>
    <property type="match status" value="1"/>
</dbReference>
<dbReference type="Gene3D" id="3.40.50.300">
    <property type="entry name" value="P-loop containing nucleotide triphosphate hydrolases"/>
    <property type="match status" value="2"/>
</dbReference>
<dbReference type="PANTHER" id="PTHR47396">
    <property type="entry name" value="TYPE I RESTRICTION ENZYME ECOKI R PROTEIN"/>
    <property type="match status" value="1"/>
</dbReference>
<dbReference type="RefSeq" id="WP_011116258.1">
    <property type="nucleotide sequence ID" value="NC_004917.1"/>
</dbReference>
<protein>
    <recommendedName>
        <fullName evidence="1">Helicase ATP-binding domain-containing protein</fullName>
    </recommendedName>
</protein>
<evidence type="ECO:0000259" key="1">
    <source>
        <dbReference type="PROSITE" id="PS51192"/>
    </source>
</evidence>
<dbReference type="InterPro" id="IPR014001">
    <property type="entry name" value="Helicase_ATP-bd"/>
</dbReference>
<feature type="domain" description="Helicase ATP-binding" evidence="1">
    <location>
        <begin position="178"/>
        <end position="367"/>
    </location>
</feature>
<dbReference type="PANTHER" id="PTHR47396:SF1">
    <property type="entry name" value="ATP-DEPENDENT HELICASE IRC3-RELATED"/>
    <property type="match status" value="1"/>
</dbReference>
<gene>
    <name evidence="2" type="ordered locus">HH_1418</name>
</gene>
<sequence length="906" mass="103212">MDKPEQKAREEIDKLLSLAGFELRDFKDYALGDSTPNAARNLAIKEFILKNGTRADYILFVAGKACGVIEAKKISLSLSGAENQAKNYAYTLPAHIPSFQGMLPFVYVSNASEIYFTDLREPNPRARRIFAFHTPKELLEKLNSDSLRERIRHIPPLSSQDSKKLRDCQKEAIEGLEKSLKQNKQRALIQMATGAGKTFTACNFAYRLLSIAKAKRILFLVDRNNLGKQAKKEFDNFSPSADKRHFSEIYNVVHLETNHILTESKVVITTIQRLYSILRGESEFDSANEEHSAFENEDKETKEVAYNPKIGIDTFDFIVIDECHRSIYGLWRQVLEYFDAFLIGLSATPSKHTLGFFAQNVVAQYDLEKSILDKVNVGYEIFRIKTRISEQGSIIEANAEFQIPFRDKDTRKIGYESLEEDLEYSKADLDRSVLAPSQIRTILETYKNKVFDLLFPERERSYLPKTLIFAKDDNHAEEIVRLAREVFNADNEFAQKITYNIGNQNPHELINAFRHSKKFRIAVTVDMIATGTDIKPLEVLIFMRDVKSASYYAQMVGRGVRSIHNDDLRAVTPNADCKTRFYVIDAVGVSESQKIDSRPLERKKRLSLKEILQQVRESVAKGEYDKDALLSLASRLTRLELSLSKEDNASLQELNSNKSLCALAKEILAFADSLQALERAEVAHNPLEIFTNDTFCKLLLELAKKSKIYIDEISQDSVLSAEFDTQKAQNLIAQFNEFILQHKDEITALSIIYSQNYKNRHLTYEVIAELAHKLKQDSMDIPSLWNAYKLRDKGKVSKNPSKNLTNLISLVRYALKMDTELQDFAIGANARYNLWRGRCKKKGIAFSPEQEAFLELIKEYIIANGCAEVKDIQEICADLGGIYRAKAIFKENLGELVEELSLALVG</sequence>
<dbReference type="InterPro" id="IPR013670">
    <property type="entry name" value="EcoEI_R_C_dom"/>
</dbReference>
<dbReference type="AlphaFoldDB" id="Q7VGA4"/>
<dbReference type="Pfam" id="PF00271">
    <property type="entry name" value="Helicase_C"/>
    <property type="match status" value="1"/>
</dbReference>
<dbReference type="GO" id="GO:0009035">
    <property type="term" value="F:type I site-specific deoxyribonuclease activity"/>
    <property type="evidence" value="ECO:0007669"/>
    <property type="project" value="UniProtKB-EC"/>
</dbReference>
<dbReference type="CDD" id="cd18032">
    <property type="entry name" value="DEXHc_RE_I_III_res"/>
    <property type="match status" value="1"/>
</dbReference>
<dbReference type="STRING" id="235279.HH_1418"/>
<dbReference type="Proteomes" id="UP000002495">
    <property type="component" value="Chromosome"/>
</dbReference>
<dbReference type="GO" id="GO:0005524">
    <property type="term" value="F:ATP binding"/>
    <property type="evidence" value="ECO:0007669"/>
    <property type="project" value="UniProtKB-KW"/>
</dbReference>
<accession>Q7VGA4</accession>
<dbReference type="KEGG" id="hhe:HH_1418"/>
<dbReference type="OrthoDB" id="9804086at2"/>
<dbReference type="GO" id="GO:0005829">
    <property type="term" value="C:cytosol"/>
    <property type="evidence" value="ECO:0007669"/>
    <property type="project" value="TreeGrafter"/>
</dbReference>
<proteinExistence type="predicted"/>
<dbReference type="SMART" id="SM00487">
    <property type="entry name" value="DEXDc"/>
    <property type="match status" value="1"/>
</dbReference>
<dbReference type="InterPro" id="IPR007409">
    <property type="entry name" value="Restrct_endonuc_type1_HsdR_N"/>
</dbReference>
<dbReference type="Gene3D" id="3.90.1570.30">
    <property type="match status" value="1"/>
</dbReference>
<dbReference type="InterPro" id="IPR006935">
    <property type="entry name" value="Helicase/UvrB_N"/>
</dbReference>
<dbReference type="EMBL" id="AE017125">
    <property type="protein sequence ID" value="AAP78015.1"/>
    <property type="molecule type" value="Genomic_DNA"/>
</dbReference>
<dbReference type="InterPro" id="IPR050742">
    <property type="entry name" value="Helicase_Restrict-Modif_Enz"/>
</dbReference>
<reference evidence="2 3" key="1">
    <citation type="journal article" date="2003" name="Proc. Natl. Acad. Sci. U.S.A.">
        <title>The complete genome sequence of the carcinogenic bacterium Helicobacter hepaticus.</title>
        <authorList>
            <person name="Suerbaum S."/>
            <person name="Josenhans C."/>
            <person name="Sterzenbach T."/>
            <person name="Drescher B."/>
            <person name="Brandt P."/>
            <person name="Bell M."/>
            <person name="Droege M."/>
            <person name="Fartmann B."/>
            <person name="Fischer H.-P."/>
            <person name="Ge Z."/>
            <person name="Hoerster A."/>
            <person name="Holland R."/>
            <person name="Klein K."/>
            <person name="Koenig J."/>
            <person name="Macko L."/>
            <person name="Mendz G.L."/>
            <person name="Nyakatura G."/>
            <person name="Schauer D.B."/>
            <person name="Shen Z."/>
            <person name="Weber J."/>
            <person name="Frosch M."/>
            <person name="Fox J.G."/>
        </authorList>
    </citation>
    <scope>NUCLEOTIDE SEQUENCE [LARGE SCALE GENOMIC DNA]</scope>
    <source>
        <strain evidence="3">ATCC 51449 / 3B1</strain>
    </source>
</reference>
<dbReference type="HOGENOM" id="CLU_007363_1_0_7"/>
<name>Q7VGA4_HELHP</name>
<evidence type="ECO:0000313" key="3">
    <source>
        <dbReference type="Proteomes" id="UP000002495"/>
    </source>
</evidence>
<dbReference type="REBASE" id="7199">
    <property type="entry name" value="HheORF1423P"/>
</dbReference>
<evidence type="ECO:0000313" key="2">
    <source>
        <dbReference type="EMBL" id="AAP78015.1"/>
    </source>
</evidence>
<dbReference type="InterPro" id="IPR027417">
    <property type="entry name" value="P-loop_NTPase"/>
</dbReference>
<dbReference type="Pfam" id="PF04851">
    <property type="entry name" value="ResIII"/>
    <property type="match status" value="1"/>
</dbReference>
<dbReference type="Pfam" id="PF04313">
    <property type="entry name" value="HSDR_N"/>
    <property type="match status" value="1"/>
</dbReference>
<organism evidence="2 3">
    <name type="scientific">Helicobacter hepaticus (strain ATCC 51449 / 3B1)</name>
    <dbReference type="NCBI Taxonomy" id="235279"/>
    <lineage>
        <taxon>Bacteria</taxon>
        <taxon>Pseudomonadati</taxon>
        <taxon>Campylobacterota</taxon>
        <taxon>Epsilonproteobacteria</taxon>
        <taxon>Campylobacterales</taxon>
        <taxon>Helicobacteraceae</taxon>
        <taxon>Helicobacter</taxon>
    </lineage>
</organism>